<keyword evidence="6" id="KW-0732">Signal</keyword>
<dbReference type="InterPro" id="IPR039529">
    <property type="entry name" value="PGAP1/BST1"/>
</dbReference>
<comment type="caution">
    <text evidence="8">The sequence shown here is derived from an EMBL/GenBank/DDBJ whole genome shotgun (WGS) entry which is preliminary data.</text>
</comment>
<gene>
    <name evidence="8" type="primary">PGAP1_1</name>
    <name evidence="8" type="ORF">GWK47_018427</name>
</gene>
<evidence type="ECO:0000256" key="4">
    <source>
        <dbReference type="ARBA" id="ARBA00022989"/>
    </source>
</evidence>
<name>A0A8J5CLQ4_CHIOP</name>
<dbReference type="Proteomes" id="UP000770661">
    <property type="component" value="Unassembled WGS sequence"/>
</dbReference>
<protein>
    <submittedName>
        <fullName evidence="8">GPI inositol-deacylase</fullName>
    </submittedName>
</protein>
<feature type="domain" description="GPI inositol-deacylase PGAP1-like alpha/beta" evidence="7">
    <location>
        <begin position="80"/>
        <end position="159"/>
    </location>
</feature>
<reference evidence="8" key="1">
    <citation type="submission" date="2020-07" db="EMBL/GenBank/DDBJ databases">
        <title>The High-quality genome of the commercially important snow crab, Chionoecetes opilio.</title>
        <authorList>
            <person name="Jeong J.-H."/>
            <person name="Ryu S."/>
        </authorList>
    </citation>
    <scope>NUCLEOTIDE SEQUENCE</scope>
    <source>
        <strain evidence="8">MADBK_172401_WGS</strain>
        <tissue evidence="8">Digestive gland</tissue>
    </source>
</reference>
<evidence type="ECO:0000256" key="6">
    <source>
        <dbReference type="SAM" id="SignalP"/>
    </source>
</evidence>
<evidence type="ECO:0000259" key="7">
    <source>
        <dbReference type="Pfam" id="PF07819"/>
    </source>
</evidence>
<evidence type="ECO:0000256" key="5">
    <source>
        <dbReference type="ARBA" id="ARBA00023136"/>
    </source>
</evidence>
<evidence type="ECO:0000256" key="1">
    <source>
        <dbReference type="ARBA" id="ARBA00004308"/>
    </source>
</evidence>
<feature type="chain" id="PRO_5035187331" evidence="6">
    <location>
        <begin position="25"/>
        <end position="163"/>
    </location>
</feature>
<keyword evidence="3" id="KW-0378">Hydrolase</keyword>
<dbReference type="GO" id="GO:0005783">
    <property type="term" value="C:endoplasmic reticulum"/>
    <property type="evidence" value="ECO:0007669"/>
    <property type="project" value="TreeGrafter"/>
</dbReference>
<dbReference type="EMBL" id="JACEEZ010022403">
    <property type="protein sequence ID" value="KAG0712457.1"/>
    <property type="molecule type" value="Genomic_DNA"/>
</dbReference>
<dbReference type="GO" id="GO:0006505">
    <property type="term" value="P:GPI anchor metabolic process"/>
    <property type="evidence" value="ECO:0007669"/>
    <property type="project" value="TreeGrafter"/>
</dbReference>
<evidence type="ECO:0000313" key="8">
    <source>
        <dbReference type="EMBL" id="KAG0712457.1"/>
    </source>
</evidence>
<proteinExistence type="predicted"/>
<keyword evidence="5" id="KW-0472">Membrane</keyword>
<dbReference type="PANTHER" id="PTHR15495">
    <property type="entry name" value="NEGATIVE REGULATOR OF VESICLE FORMATION-RELATED"/>
    <property type="match status" value="1"/>
</dbReference>
<dbReference type="GO" id="GO:0006888">
    <property type="term" value="P:endoplasmic reticulum to Golgi vesicle-mediated transport"/>
    <property type="evidence" value="ECO:0007669"/>
    <property type="project" value="TreeGrafter"/>
</dbReference>
<dbReference type="Pfam" id="PF07819">
    <property type="entry name" value="PGAP1"/>
    <property type="match status" value="1"/>
</dbReference>
<dbReference type="OrthoDB" id="348976at2759"/>
<keyword evidence="9" id="KW-1185">Reference proteome</keyword>
<dbReference type="GO" id="GO:0050185">
    <property type="term" value="F:phosphatidylinositol deacylase activity"/>
    <property type="evidence" value="ECO:0007669"/>
    <property type="project" value="TreeGrafter"/>
</dbReference>
<accession>A0A8J5CLQ4</accession>
<comment type="subcellular location">
    <subcellularLocation>
        <location evidence="1">Endomembrane system</location>
    </subcellularLocation>
</comment>
<organism evidence="8 9">
    <name type="scientific">Chionoecetes opilio</name>
    <name type="common">Atlantic snow crab</name>
    <name type="synonym">Cancer opilio</name>
    <dbReference type="NCBI Taxonomy" id="41210"/>
    <lineage>
        <taxon>Eukaryota</taxon>
        <taxon>Metazoa</taxon>
        <taxon>Ecdysozoa</taxon>
        <taxon>Arthropoda</taxon>
        <taxon>Crustacea</taxon>
        <taxon>Multicrustacea</taxon>
        <taxon>Malacostraca</taxon>
        <taxon>Eumalacostraca</taxon>
        <taxon>Eucarida</taxon>
        <taxon>Decapoda</taxon>
        <taxon>Pleocyemata</taxon>
        <taxon>Brachyura</taxon>
        <taxon>Eubrachyura</taxon>
        <taxon>Majoidea</taxon>
        <taxon>Majidae</taxon>
        <taxon>Chionoecetes</taxon>
    </lineage>
</organism>
<feature type="signal peptide" evidence="6">
    <location>
        <begin position="1"/>
        <end position="24"/>
    </location>
</feature>
<dbReference type="InterPro" id="IPR012908">
    <property type="entry name" value="PGAP1-ab_dom-like"/>
</dbReference>
<dbReference type="GO" id="GO:0016020">
    <property type="term" value="C:membrane"/>
    <property type="evidence" value="ECO:0007669"/>
    <property type="project" value="GOC"/>
</dbReference>
<evidence type="ECO:0000256" key="3">
    <source>
        <dbReference type="ARBA" id="ARBA00022801"/>
    </source>
</evidence>
<evidence type="ECO:0000313" key="9">
    <source>
        <dbReference type="Proteomes" id="UP000770661"/>
    </source>
</evidence>
<evidence type="ECO:0000256" key="2">
    <source>
        <dbReference type="ARBA" id="ARBA00022692"/>
    </source>
</evidence>
<keyword evidence="4" id="KW-1133">Transmembrane helix</keyword>
<keyword evidence="2" id="KW-0812">Transmembrane</keyword>
<sequence>MAFEVKLVIAGLLATLLAMGGVEHLFNVEENRCEMTYMYQRPYFIPIQLQAEVAQRFPLYGLYVYGEGDLTESLENKVYTGIPVLFVPGNGGSHKQVRSLASVAFRKSFEDGINFHFDFFAVDLNEELAALHGPVLETQTEFVAIAVKHILGLYAGMRGSPRV</sequence>
<dbReference type="PANTHER" id="PTHR15495:SF7">
    <property type="entry name" value="GPI INOSITOL-DEACYLASE"/>
    <property type="match status" value="1"/>
</dbReference>
<dbReference type="AlphaFoldDB" id="A0A8J5CLQ4"/>